<dbReference type="Proteomes" id="UP000245626">
    <property type="component" value="Unassembled WGS sequence"/>
</dbReference>
<evidence type="ECO:0000313" key="2">
    <source>
        <dbReference type="Proteomes" id="UP000245626"/>
    </source>
</evidence>
<accession>A0ACD0P6T1</accession>
<evidence type="ECO:0000313" key="1">
    <source>
        <dbReference type="EMBL" id="PWN53741.1"/>
    </source>
</evidence>
<reference evidence="1 2" key="1">
    <citation type="journal article" date="2018" name="Mol. Biol. Evol.">
        <title>Broad Genomic Sampling Reveals a Smut Pathogenic Ancestry of the Fungal Clade Ustilaginomycotina.</title>
        <authorList>
            <person name="Kijpornyongpan T."/>
            <person name="Mondo S.J."/>
            <person name="Barry K."/>
            <person name="Sandor L."/>
            <person name="Lee J."/>
            <person name="Lipzen A."/>
            <person name="Pangilinan J."/>
            <person name="LaButti K."/>
            <person name="Hainaut M."/>
            <person name="Henrissat B."/>
            <person name="Grigoriev I.V."/>
            <person name="Spatafora J.W."/>
            <person name="Aime M.C."/>
        </authorList>
    </citation>
    <scope>NUCLEOTIDE SEQUENCE [LARGE SCALE GENOMIC DNA]</scope>
    <source>
        <strain evidence="1 2">SA 807</strain>
    </source>
</reference>
<organism evidence="1 2">
    <name type="scientific">Violaceomyces palustris</name>
    <dbReference type="NCBI Taxonomy" id="1673888"/>
    <lineage>
        <taxon>Eukaryota</taxon>
        <taxon>Fungi</taxon>
        <taxon>Dikarya</taxon>
        <taxon>Basidiomycota</taxon>
        <taxon>Ustilaginomycotina</taxon>
        <taxon>Ustilaginomycetes</taxon>
        <taxon>Violaceomycetales</taxon>
        <taxon>Violaceomycetaceae</taxon>
        <taxon>Violaceomyces</taxon>
    </lineage>
</organism>
<keyword evidence="2" id="KW-1185">Reference proteome</keyword>
<proteinExistence type="predicted"/>
<name>A0ACD0P6T1_9BASI</name>
<protein>
    <submittedName>
        <fullName evidence="1">Uncharacterized protein</fullName>
    </submittedName>
</protein>
<gene>
    <name evidence="1" type="ORF">IE53DRAFT_338299</name>
</gene>
<sequence length="230" mass="25273">MVSPQVVKRLTRELLQLRQFPPDCVRVDINETDILNFVGWVKGPPGTPYEQGFFQVKFDFEGVDFPASPPRCTLGTKIFHPNVSKSGEICVSTLKKDWSPEYGIGHILVTIKCLLIAPNPDSALDPEAGRLLQEAYDEYCSTAKLWTSIHASKMPVIFAANRNSATPTIKENRAPAPSPLQQSTKQTSGLASSSMDHRAVLLDEVKARVTPVVAPARKVGPGPKRGVRRL</sequence>
<dbReference type="EMBL" id="KZ819711">
    <property type="protein sequence ID" value="PWN53741.1"/>
    <property type="molecule type" value="Genomic_DNA"/>
</dbReference>